<gene>
    <name evidence="3" type="ORF">CCHR01_12050</name>
</gene>
<keyword evidence="4" id="KW-1185">Reference proteome</keyword>
<feature type="region of interest" description="Disordered" evidence="1">
    <location>
        <begin position="113"/>
        <end position="137"/>
    </location>
</feature>
<comment type="caution">
    <text evidence="3">The sequence shown here is derived from an EMBL/GenBank/DDBJ whole genome shotgun (WGS) entry which is preliminary data.</text>
</comment>
<evidence type="ECO:0000256" key="1">
    <source>
        <dbReference type="SAM" id="MobiDB-lite"/>
    </source>
</evidence>
<protein>
    <submittedName>
        <fullName evidence="3">Uncharacterized protein</fullName>
    </submittedName>
</protein>
<accession>A0AAD9ADB7</accession>
<evidence type="ECO:0000313" key="4">
    <source>
        <dbReference type="Proteomes" id="UP001243330"/>
    </source>
</evidence>
<feature type="transmembrane region" description="Helical" evidence="2">
    <location>
        <begin position="53"/>
        <end position="75"/>
    </location>
</feature>
<dbReference type="EMBL" id="JAQOWY010000277">
    <property type="protein sequence ID" value="KAK1845300.1"/>
    <property type="molecule type" value="Genomic_DNA"/>
</dbReference>
<keyword evidence="2" id="KW-1133">Transmembrane helix</keyword>
<evidence type="ECO:0000256" key="2">
    <source>
        <dbReference type="SAM" id="Phobius"/>
    </source>
</evidence>
<name>A0AAD9ADB7_9PEZI</name>
<keyword evidence="2" id="KW-0812">Transmembrane</keyword>
<dbReference type="Proteomes" id="UP001243330">
    <property type="component" value="Unassembled WGS sequence"/>
</dbReference>
<evidence type="ECO:0000313" key="3">
    <source>
        <dbReference type="EMBL" id="KAK1845300.1"/>
    </source>
</evidence>
<proteinExistence type="predicted"/>
<dbReference type="AlphaFoldDB" id="A0AAD9ADB7"/>
<sequence>MQGQRTAVNNVLQLIPEPRALDNSPPSSRTTQGVVLWDGCIHRWMLDWTGPDWTAAVLVVFLLCVSSSGTAYAAFPSGNLEQSFSISPSSLAPLSSPPSPPRSFASRACLHSRRPVQVSSSPNRPSHLPSLHEEGSLSRIRTQRPCFRTLSPSVSKLDPYKRGLLLPYCSVLLHSNPTHGHVQLPGVSIQTGEATGD</sequence>
<keyword evidence="2" id="KW-0472">Membrane</keyword>
<reference evidence="3" key="1">
    <citation type="submission" date="2023-01" db="EMBL/GenBank/DDBJ databases">
        <title>Colletotrichum chrysophilum M932 genome sequence.</title>
        <authorList>
            <person name="Baroncelli R."/>
        </authorList>
    </citation>
    <scope>NUCLEOTIDE SEQUENCE</scope>
    <source>
        <strain evidence="3">M932</strain>
    </source>
</reference>
<organism evidence="3 4">
    <name type="scientific">Colletotrichum chrysophilum</name>
    <dbReference type="NCBI Taxonomy" id="1836956"/>
    <lineage>
        <taxon>Eukaryota</taxon>
        <taxon>Fungi</taxon>
        <taxon>Dikarya</taxon>
        <taxon>Ascomycota</taxon>
        <taxon>Pezizomycotina</taxon>
        <taxon>Sordariomycetes</taxon>
        <taxon>Hypocreomycetidae</taxon>
        <taxon>Glomerellales</taxon>
        <taxon>Glomerellaceae</taxon>
        <taxon>Colletotrichum</taxon>
        <taxon>Colletotrichum gloeosporioides species complex</taxon>
    </lineage>
</organism>